<dbReference type="InterPro" id="IPR008889">
    <property type="entry name" value="VQ"/>
</dbReference>
<evidence type="ECO:0000313" key="4">
    <source>
        <dbReference type="Proteomes" id="UP000593562"/>
    </source>
</evidence>
<sequence>MAREEVKVVFIDTQYVQTDPVNFKSVVQRLTGKDSAGSSNVDAKLNSSLPTTHYGPPTGHTGGVSMPFYGNSMLEVSPVEYFWYHNLLG</sequence>
<feature type="domain" description="VQ" evidence="2">
    <location>
        <begin position="11"/>
        <end position="36"/>
    </location>
</feature>
<name>A0A7J7CQK4_TRIWF</name>
<evidence type="ECO:0000259" key="2">
    <source>
        <dbReference type="Pfam" id="PF05678"/>
    </source>
</evidence>
<dbReference type="PANTHER" id="PTHR34777">
    <property type="entry name" value="VQ MOTIF-CONTAINING PROTEIN 10"/>
    <property type="match status" value="1"/>
</dbReference>
<feature type="region of interest" description="Disordered" evidence="1">
    <location>
        <begin position="33"/>
        <end position="57"/>
    </location>
</feature>
<evidence type="ECO:0000313" key="3">
    <source>
        <dbReference type="EMBL" id="KAF5736334.1"/>
    </source>
</evidence>
<dbReference type="Pfam" id="PF05678">
    <property type="entry name" value="VQ"/>
    <property type="match status" value="1"/>
</dbReference>
<dbReference type="OrthoDB" id="691083at2759"/>
<dbReference type="AlphaFoldDB" id="A0A7J7CQK4"/>
<dbReference type="Proteomes" id="UP000593562">
    <property type="component" value="Unassembled WGS sequence"/>
</dbReference>
<dbReference type="EMBL" id="JAAARO010000014">
    <property type="protein sequence ID" value="KAF5736334.1"/>
    <property type="molecule type" value="Genomic_DNA"/>
</dbReference>
<protein>
    <submittedName>
        <fullName evidence="3">VQ motif-containing protein 1-like</fullName>
    </submittedName>
</protein>
<gene>
    <name evidence="3" type="ORF">HS088_TW14G00475</name>
</gene>
<comment type="caution">
    <text evidence="3">The sequence shown here is derived from an EMBL/GenBank/DDBJ whole genome shotgun (WGS) entry which is preliminary data.</text>
</comment>
<dbReference type="InterPro" id="IPR039608">
    <property type="entry name" value="VQ_1/10"/>
</dbReference>
<feature type="compositionally biased region" description="Polar residues" evidence="1">
    <location>
        <begin position="36"/>
        <end position="49"/>
    </location>
</feature>
<organism evidence="3 4">
    <name type="scientific">Tripterygium wilfordii</name>
    <name type="common">Thunder God vine</name>
    <dbReference type="NCBI Taxonomy" id="458696"/>
    <lineage>
        <taxon>Eukaryota</taxon>
        <taxon>Viridiplantae</taxon>
        <taxon>Streptophyta</taxon>
        <taxon>Embryophyta</taxon>
        <taxon>Tracheophyta</taxon>
        <taxon>Spermatophyta</taxon>
        <taxon>Magnoliopsida</taxon>
        <taxon>eudicotyledons</taxon>
        <taxon>Gunneridae</taxon>
        <taxon>Pentapetalae</taxon>
        <taxon>rosids</taxon>
        <taxon>fabids</taxon>
        <taxon>Celastrales</taxon>
        <taxon>Celastraceae</taxon>
        <taxon>Tripterygium</taxon>
    </lineage>
</organism>
<accession>A0A7J7CQK4</accession>
<reference evidence="3 4" key="1">
    <citation type="journal article" date="2020" name="Nat. Commun.">
        <title>Genome of Tripterygium wilfordii and identification of cytochrome P450 involved in triptolide biosynthesis.</title>
        <authorList>
            <person name="Tu L."/>
            <person name="Su P."/>
            <person name="Zhang Z."/>
            <person name="Gao L."/>
            <person name="Wang J."/>
            <person name="Hu T."/>
            <person name="Zhou J."/>
            <person name="Zhang Y."/>
            <person name="Zhao Y."/>
            <person name="Liu Y."/>
            <person name="Song Y."/>
            <person name="Tong Y."/>
            <person name="Lu Y."/>
            <person name="Yang J."/>
            <person name="Xu C."/>
            <person name="Jia M."/>
            <person name="Peters R.J."/>
            <person name="Huang L."/>
            <person name="Gao W."/>
        </authorList>
    </citation>
    <scope>NUCLEOTIDE SEQUENCE [LARGE SCALE GENOMIC DNA]</scope>
    <source>
        <strain evidence="4">cv. XIE 37</strain>
        <tissue evidence="3">Leaf</tissue>
    </source>
</reference>
<proteinExistence type="predicted"/>
<dbReference type="InParanoid" id="A0A7J7CQK4"/>
<keyword evidence="4" id="KW-1185">Reference proteome</keyword>
<dbReference type="PANTHER" id="PTHR34777:SF25">
    <property type="entry name" value="VQ DOMAIN-CONTAINING PROTEIN"/>
    <property type="match status" value="1"/>
</dbReference>
<evidence type="ECO:0000256" key="1">
    <source>
        <dbReference type="SAM" id="MobiDB-lite"/>
    </source>
</evidence>